<feature type="compositionally biased region" description="Acidic residues" evidence="11">
    <location>
        <begin position="1"/>
        <end position="18"/>
    </location>
</feature>
<organism evidence="13">
    <name type="scientific">Homalodisca liturata</name>
    <dbReference type="NCBI Taxonomy" id="320908"/>
    <lineage>
        <taxon>Eukaryota</taxon>
        <taxon>Metazoa</taxon>
        <taxon>Ecdysozoa</taxon>
        <taxon>Arthropoda</taxon>
        <taxon>Hexapoda</taxon>
        <taxon>Insecta</taxon>
        <taxon>Pterygota</taxon>
        <taxon>Neoptera</taxon>
        <taxon>Paraneoptera</taxon>
        <taxon>Hemiptera</taxon>
        <taxon>Auchenorrhyncha</taxon>
        <taxon>Membracoidea</taxon>
        <taxon>Cicadellidae</taxon>
        <taxon>Cicadellinae</taxon>
        <taxon>Proconiini</taxon>
        <taxon>Homalodisca</taxon>
    </lineage>
</organism>
<reference evidence="13" key="1">
    <citation type="submission" date="2015-11" db="EMBL/GenBank/DDBJ databases">
        <title>De novo transcriptome assembly of four potential Pierce s Disease insect vectors from Arizona vineyards.</title>
        <authorList>
            <person name="Tassone E.E."/>
        </authorList>
    </citation>
    <scope>NUCLEOTIDE SEQUENCE</scope>
</reference>
<keyword evidence="7" id="KW-0694">RNA-binding</keyword>
<dbReference type="InterPro" id="IPR039047">
    <property type="entry name" value="PHAX"/>
</dbReference>
<dbReference type="EMBL" id="GECU01002772">
    <property type="protein sequence ID" value="JAT04935.1"/>
    <property type="molecule type" value="Transcribed_RNA"/>
</dbReference>
<evidence type="ECO:0000256" key="6">
    <source>
        <dbReference type="ARBA" id="ARBA00022490"/>
    </source>
</evidence>
<keyword evidence="9" id="KW-0539">Nucleus</keyword>
<comment type="subcellular location">
    <subcellularLocation>
        <location evidence="2">Cytoplasm</location>
    </subcellularLocation>
    <subcellularLocation>
        <location evidence="1">Nucleus</location>
    </subcellularLocation>
</comment>
<proteinExistence type="inferred from homology"/>
<keyword evidence="8" id="KW-0653">Protein transport</keyword>
<dbReference type="AlphaFoldDB" id="A0A1B6K0G5"/>
<feature type="region of interest" description="Disordered" evidence="11">
    <location>
        <begin position="1"/>
        <end position="67"/>
    </location>
</feature>
<evidence type="ECO:0000256" key="4">
    <source>
        <dbReference type="ARBA" id="ARBA00016856"/>
    </source>
</evidence>
<evidence type="ECO:0000256" key="3">
    <source>
        <dbReference type="ARBA" id="ARBA00006094"/>
    </source>
</evidence>
<keyword evidence="5" id="KW-0813">Transport</keyword>
<evidence type="ECO:0000256" key="10">
    <source>
        <dbReference type="ARBA" id="ARBA00030834"/>
    </source>
</evidence>
<evidence type="ECO:0000313" key="13">
    <source>
        <dbReference type="EMBL" id="JAT04935.1"/>
    </source>
</evidence>
<feature type="compositionally biased region" description="Acidic residues" evidence="11">
    <location>
        <begin position="44"/>
        <end position="57"/>
    </location>
</feature>
<feature type="domain" description="Phosphorylated adapter RNA export protein RNA-binding" evidence="12">
    <location>
        <begin position="197"/>
        <end position="278"/>
    </location>
</feature>
<dbReference type="GO" id="GO:0015031">
    <property type="term" value="P:protein transport"/>
    <property type="evidence" value="ECO:0007669"/>
    <property type="project" value="UniProtKB-KW"/>
</dbReference>
<evidence type="ECO:0000256" key="1">
    <source>
        <dbReference type="ARBA" id="ARBA00004123"/>
    </source>
</evidence>
<dbReference type="InterPro" id="IPR019385">
    <property type="entry name" value="PHAX_RNA-binding_domain"/>
</dbReference>
<evidence type="ECO:0000259" key="12">
    <source>
        <dbReference type="Pfam" id="PF10258"/>
    </source>
</evidence>
<keyword evidence="6" id="KW-0963">Cytoplasm</keyword>
<feature type="compositionally biased region" description="Polar residues" evidence="11">
    <location>
        <begin position="19"/>
        <end position="30"/>
    </location>
</feature>
<name>A0A1B6K0G5_9HEMI</name>
<accession>A0A1B6K0G5</accession>
<dbReference type="GO" id="GO:0003723">
    <property type="term" value="F:RNA binding"/>
    <property type="evidence" value="ECO:0007669"/>
    <property type="project" value="UniProtKB-KW"/>
</dbReference>
<evidence type="ECO:0000256" key="5">
    <source>
        <dbReference type="ARBA" id="ARBA00022448"/>
    </source>
</evidence>
<sequence length="411" mass="46203">MEEDTDVLEDGEIVEECDTSSAPVSFSLSRAISREPETICSEESSNDNSDDSDDDSDAQCSKPKKVKPQCQLPVSRKEVPNKYKVWSVAIQEEALTETLTKCDVEAIDRERSVESYNYKVVDNTDYSHYNDFHMSVSECPLIENKYNNSKYGNDRRFGLGSKRRHSDIKQRIGHGDNCRAYKMANLSVTADDPPEDVAEDIAKKLRESKIDLILNVVLVLGKEKAIALYNETKDVEDNGGMLLMNGERRRTAGGVYFLLLKRDNTISSDATKEIFNNQFCNRKKKKAHRKKKSKKYDEIKETLIREKLLGLNTAAYPPESDTKQSGGLLDAESNNLEEGEVELTVTNPPPSPATDQDTPPSRTLVYSEDETEHVDTGTSICAESIGRKVVSYEDDDDGDFLDLDVDEMDVF</sequence>
<dbReference type="GO" id="GO:0006408">
    <property type="term" value="P:snRNA export from nucleus"/>
    <property type="evidence" value="ECO:0007669"/>
    <property type="project" value="InterPro"/>
</dbReference>
<comment type="similarity">
    <text evidence="3">Belongs to the PHAX family.</text>
</comment>
<evidence type="ECO:0000256" key="8">
    <source>
        <dbReference type="ARBA" id="ARBA00022927"/>
    </source>
</evidence>
<dbReference type="Pfam" id="PF10258">
    <property type="entry name" value="PHAX_RNA-bd"/>
    <property type="match status" value="1"/>
</dbReference>
<feature type="region of interest" description="Disordered" evidence="11">
    <location>
        <begin position="339"/>
        <end position="377"/>
    </location>
</feature>
<dbReference type="FunFam" id="1.10.10.1440:FF:000001">
    <property type="entry name" value="phosphorylated adapter RNA export protein-like"/>
    <property type="match status" value="1"/>
</dbReference>
<dbReference type="PANTHER" id="PTHR13135:SF0">
    <property type="entry name" value="PHOSPHORYLATED ADAPTER RNA EXPORT PROTEIN"/>
    <property type="match status" value="1"/>
</dbReference>
<dbReference type="InterPro" id="IPR038092">
    <property type="entry name" value="PHAX_RNA-binding_sf"/>
</dbReference>
<dbReference type="GO" id="GO:0005737">
    <property type="term" value="C:cytoplasm"/>
    <property type="evidence" value="ECO:0007669"/>
    <property type="project" value="UniProtKB-SubCell"/>
</dbReference>
<evidence type="ECO:0000256" key="9">
    <source>
        <dbReference type="ARBA" id="ARBA00023242"/>
    </source>
</evidence>
<gene>
    <name evidence="13" type="ORF">g.10296</name>
</gene>
<dbReference type="PANTHER" id="PTHR13135">
    <property type="entry name" value="CYTOSOLIC RESINIFERATOXIN BINDING PROTEIN RBP-26"/>
    <property type="match status" value="1"/>
</dbReference>
<protein>
    <recommendedName>
        <fullName evidence="4">Phosphorylated adapter RNA export protein</fullName>
    </recommendedName>
    <alternativeName>
        <fullName evidence="10">RNA U small nuclear RNA export adapter protein</fullName>
    </alternativeName>
</protein>
<evidence type="ECO:0000256" key="11">
    <source>
        <dbReference type="SAM" id="MobiDB-lite"/>
    </source>
</evidence>
<dbReference type="GO" id="GO:0005634">
    <property type="term" value="C:nucleus"/>
    <property type="evidence" value="ECO:0007669"/>
    <property type="project" value="UniProtKB-SubCell"/>
</dbReference>
<dbReference type="Gene3D" id="1.10.10.1440">
    <property type="entry name" value="PHAX RNA-binding domain"/>
    <property type="match status" value="1"/>
</dbReference>
<evidence type="ECO:0000256" key="2">
    <source>
        <dbReference type="ARBA" id="ARBA00004496"/>
    </source>
</evidence>
<evidence type="ECO:0000256" key="7">
    <source>
        <dbReference type="ARBA" id="ARBA00022884"/>
    </source>
</evidence>